<evidence type="ECO:0000256" key="6">
    <source>
        <dbReference type="ARBA" id="ARBA00022605"/>
    </source>
</evidence>
<comment type="caution">
    <text evidence="16">The sequence shown here is derived from an EMBL/GenBank/DDBJ whole genome shotgun (WGS) entry which is preliminary data.</text>
</comment>
<evidence type="ECO:0000256" key="7">
    <source>
        <dbReference type="ARBA" id="ARBA00022915"/>
    </source>
</evidence>
<evidence type="ECO:0000313" key="19">
    <source>
        <dbReference type="Proteomes" id="UP000016646"/>
    </source>
</evidence>
<evidence type="ECO:0000256" key="9">
    <source>
        <dbReference type="ARBA" id="ARBA00023239"/>
    </source>
</evidence>
<dbReference type="GO" id="GO:0019877">
    <property type="term" value="P:diaminopimelate biosynthetic process"/>
    <property type="evidence" value="ECO:0007669"/>
    <property type="project" value="UniProtKB-UniRule"/>
</dbReference>
<name>U2MR54_TRESO</name>
<comment type="caution">
    <text evidence="12">Was originally thought to be a dihydrodipicolinate synthase (DHDPS), catalyzing the condensation of (S)-aspartate-beta-semialdehyde [(S)-ASA] and pyruvate to dihydrodipicolinate (DHDP). However, it was shown in E.coli that the product of the enzymatic reaction is not dihydrodipicolinate but in fact (4S)-4-hydroxy-2,3,4,5-tetrahydro-(2S)-dipicolinic acid (HTPA), and that the consecutive dehydration reaction leading to DHDP is not spontaneous but catalyzed by DapB.</text>
</comment>
<dbReference type="Pfam" id="PF00701">
    <property type="entry name" value="DHDPS"/>
    <property type="match status" value="1"/>
</dbReference>
<evidence type="ECO:0000256" key="1">
    <source>
        <dbReference type="ARBA" id="ARBA00003294"/>
    </source>
</evidence>
<comment type="subcellular location">
    <subcellularLocation>
        <location evidence="12">Cytoplasm</location>
    </subcellularLocation>
</comment>
<feature type="active site" description="Schiff-base intermediate with substrate" evidence="12 14">
    <location>
        <position position="167"/>
    </location>
</feature>
<evidence type="ECO:0000313" key="18">
    <source>
        <dbReference type="Proteomes" id="UP000016412"/>
    </source>
</evidence>
<proteinExistence type="inferred from homology"/>
<feature type="site" description="Part of a proton relay during catalysis" evidence="12">
    <location>
        <position position="50"/>
    </location>
</feature>
<comment type="similarity">
    <text evidence="3 12 13">Belongs to the DapA family.</text>
</comment>
<organism evidence="16 18">
    <name type="scientific">Treponema socranskii subsp. socranskii VPI DR56BR1116 = ATCC 35536</name>
    <dbReference type="NCBI Taxonomy" id="1125725"/>
    <lineage>
        <taxon>Bacteria</taxon>
        <taxon>Pseudomonadati</taxon>
        <taxon>Spirochaetota</taxon>
        <taxon>Spirochaetia</taxon>
        <taxon>Spirochaetales</taxon>
        <taxon>Treponemataceae</taxon>
        <taxon>Treponema</taxon>
    </lineage>
</organism>
<evidence type="ECO:0000256" key="2">
    <source>
        <dbReference type="ARBA" id="ARBA00005120"/>
    </source>
</evidence>
<dbReference type="InterPro" id="IPR013785">
    <property type="entry name" value="Aldolase_TIM"/>
</dbReference>
<keyword evidence="7 12" id="KW-0220">Diaminopimelate biosynthesis</keyword>
<evidence type="ECO:0000256" key="3">
    <source>
        <dbReference type="ARBA" id="ARBA00007592"/>
    </source>
</evidence>
<dbReference type="GO" id="GO:0008840">
    <property type="term" value="F:4-hydroxy-tetrahydrodipicolinate synthase activity"/>
    <property type="evidence" value="ECO:0007669"/>
    <property type="project" value="UniProtKB-UniRule"/>
</dbReference>
<dbReference type="SMART" id="SM01130">
    <property type="entry name" value="DHDPS"/>
    <property type="match status" value="1"/>
</dbReference>
<dbReference type="PRINTS" id="PR00146">
    <property type="entry name" value="DHPICSNTHASE"/>
</dbReference>
<evidence type="ECO:0000256" key="11">
    <source>
        <dbReference type="ARBA" id="ARBA00047836"/>
    </source>
</evidence>
<dbReference type="eggNOG" id="COG0329">
    <property type="taxonomic scope" value="Bacteria"/>
</dbReference>
<keyword evidence="8 12" id="KW-0457">Lysine biosynthesis</keyword>
<dbReference type="RefSeq" id="WP_021330706.1">
    <property type="nucleotide sequence ID" value="NZ_AUZJ01000043.1"/>
</dbReference>
<dbReference type="AlphaFoldDB" id="U2MR54"/>
<dbReference type="STRING" id="1125725.HMPREF1325_2486"/>
<dbReference type="PROSITE" id="PS00665">
    <property type="entry name" value="DHDPS_1"/>
    <property type="match status" value="1"/>
</dbReference>
<evidence type="ECO:0000256" key="13">
    <source>
        <dbReference type="PIRNR" id="PIRNR001365"/>
    </source>
</evidence>
<dbReference type="InterPro" id="IPR005263">
    <property type="entry name" value="DapA"/>
</dbReference>
<dbReference type="PANTHER" id="PTHR12128:SF66">
    <property type="entry name" value="4-HYDROXY-2-OXOGLUTARATE ALDOLASE, MITOCHONDRIAL"/>
    <property type="match status" value="1"/>
</dbReference>
<evidence type="ECO:0000256" key="12">
    <source>
        <dbReference type="HAMAP-Rule" id="MF_00418"/>
    </source>
</evidence>
<protein>
    <recommendedName>
        <fullName evidence="4 12">4-hydroxy-tetrahydrodipicolinate synthase</fullName>
        <shortName evidence="12">HTPA synthase</shortName>
        <ecNumber evidence="4 12">4.3.3.7</ecNumber>
    </recommendedName>
</protein>
<dbReference type="GO" id="GO:0005737">
    <property type="term" value="C:cytoplasm"/>
    <property type="evidence" value="ECO:0007669"/>
    <property type="project" value="UniProtKB-SubCell"/>
</dbReference>
<evidence type="ECO:0000256" key="4">
    <source>
        <dbReference type="ARBA" id="ARBA00012086"/>
    </source>
</evidence>
<dbReference type="GO" id="GO:0009089">
    <property type="term" value="P:lysine biosynthetic process via diaminopimelate"/>
    <property type="evidence" value="ECO:0007669"/>
    <property type="project" value="UniProtKB-UniRule"/>
</dbReference>
<feature type="binding site" evidence="12 15">
    <location>
        <position position="51"/>
    </location>
    <ligand>
        <name>pyruvate</name>
        <dbReference type="ChEBI" id="CHEBI:15361"/>
    </ligand>
</feature>
<dbReference type="OrthoDB" id="9771791at2"/>
<feature type="active site" description="Proton donor/acceptor" evidence="12 14">
    <location>
        <position position="139"/>
    </location>
</feature>
<comment type="subunit">
    <text evidence="12">Homotetramer; dimer of dimers.</text>
</comment>
<dbReference type="EC" id="4.3.3.7" evidence="4 12"/>
<dbReference type="HAMAP" id="MF_00418">
    <property type="entry name" value="DapA"/>
    <property type="match status" value="1"/>
</dbReference>
<dbReference type="InterPro" id="IPR020624">
    <property type="entry name" value="Schiff_base-form_aldolases_CS"/>
</dbReference>
<dbReference type="UniPathway" id="UPA00034">
    <property type="reaction ID" value="UER00017"/>
</dbReference>
<accession>U2MR54</accession>
<evidence type="ECO:0000256" key="14">
    <source>
        <dbReference type="PIRSR" id="PIRSR001365-1"/>
    </source>
</evidence>
<evidence type="ECO:0000313" key="16">
    <source>
        <dbReference type="EMBL" id="ERF60307.1"/>
    </source>
</evidence>
<feature type="binding site" evidence="12 15">
    <location>
        <position position="211"/>
    </location>
    <ligand>
        <name>pyruvate</name>
        <dbReference type="ChEBI" id="CHEBI:15361"/>
    </ligand>
</feature>
<gene>
    <name evidence="16" type="primary">dapA_1</name>
    <name evidence="12" type="synonym">dapA</name>
    <name evidence="17" type="synonym">dapA_2</name>
    <name evidence="17" type="ORF">HMPREF0860_1536</name>
    <name evidence="16" type="ORF">HMPREF1325_2486</name>
</gene>
<dbReference type="PIRSF" id="PIRSF001365">
    <property type="entry name" value="DHDPS"/>
    <property type="match status" value="1"/>
</dbReference>
<dbReference type="Proteomes" id="UP000016412">
    <property type="component" value="Unassembled WGS sequence"/>
</dbReference>
<dbReference type="EMBL" id="AUZJ01000043">
    <property type="protein sequence ID" value="ERF60307.1"/>
    <property type="molecule type" value="Genomic_DNA"/>
</dbReference>
<dbReference type="Proteomes" id="UP000016646">
    <property type="component" value="Unassembled WGS sequence"/>
</dbReference>
<dbReference type="NCBIfam" id="TIGR00674">
    <property type="entry name" value="dapA"/>
    <property type="match status" value="1"/>
</dbReference>
<keyword evidence="9 12" id="KW-0456">Lyase</keyword>
<comment type="function">
    <text evidence="1 12">Catalyzes the condensation of (S)-aspartate-beta-semialdehyde [(S)-ASA] and pyruvate to 4-hydroxy-tetrahydrodipicolinate (HTPA).</text>
</comment>
<dbReference type="SUPFAM" id="SSF51569">
    <property type="entry name" value="Aldolase"/>
    <property type="match status" value="1"/>
</dbReference>
<evidence type="ECO:0000256" key="15">
    <source>
        <dbReference type="PIRSR" id="PIRSR001365-2"/>
    </source>
</evidence>
<comment type="pathway">
    <text evidence="2 12">Amino-acid biosynthesis; L-lysine biosynthesis via DAP pathway; (S)-tetrahydrodipicolinate from L-aspartate: step 3/4.</text>
</comment>
<sequence length="299" mass="32259">MEAKRFLPAGIIPPVITPLNDDETINLNALKHLIAYLLDGGVHAIFVLGTTGEFFAFTPDEKKTIIETALETVNGKVPVYAGTGGITTKEVISLTQMAEKCGVNAVSILTPMFISPSQDDLYVHYKTIAESTGLPIIIYNNEPRTGVGITVQTVARLAQIDNIVGIKDSSGNFDLTGEYIRVTKDNRNFHVLQGHDTHILAGLTYGASGAIAATANIAPKLTVAIYDNFKCGNIEKAREAQFALAPLRMAFTLGTFPAVIKDGLQMLGIAAGPCKSPIRHLTEEESHRLYAVLVEMHLL</sequence>
<dbReference type="EMBL" id="AVQI01000028">
    <property type="protein sequence ID" value="ERK04115.1"/>
    <property type="molecule type" value="Genomic_DNA"/>
</dbReference>
<keyword evidence="19" id="KW-1185">Reference proteome</keyword>
<keyword evidence="6 12" id="KW-0028">Amino-acid biosynthesis</keyword>
<dbReference type="PANTHER" id="PTHR12128">
    <property type="entry name" value="DIHYDRODIPICOLINATE SYNTHASE"/>
    <property type="match status" value="1"/>
</dbReference>
<evidence type="ECO:0000313" key="17">
    <source>
        <dbReference type="EMBL" id="ERK04115.1"/>
    </source>
</evidence>
<dbReference type="Gene3D" id="3.20.20.70">
    <property type="entry name" value="Aldolase class I"/>
    <property type="match status" value="1"/>
</dbReference>
<reference evidence="18 19" key="1">
    <citation type="submission" date="2013-08" db="EMBL/GenBank/DDBJ databases">
        <authorList>
            <person name="Durkin A.S."/>
            <person name="Haft D.R."/>
            <person name="McCorrison J."/>
            <person name="Torralba M."/>
            <person name="Gillis M."/>
            <person name="Haft D.H."/>
            <person name="Methe B."/>
            <person name="Sutton G."/>
            <person name="Nelson K.E."/>
        </authorList>
    </citation>
    <scope>NUCLEOTIDE SEQUENCE [LARGE SCALE GENOMIC DNA]</scope>
    <source>
        <strain evidence="17 19">ATCC 35536</strain>
        <strain evidence="16 18">VPI DR56BR1116</strain>
    </source>
</reference>
<keyword evidence="10 12" id="KW-0704">Schiff base</keyword>
<keyword evidence="5 12" id="KW-0963">Cytoplasm</keyword>
<dbReference type="PATRIC" id="fig|1125725.3.peg.1660"/>
<evidence type="ECO:0000256" key="10">
    <source>
        <dbReference type="ARBA" id="ARBA00023270"/>
    </source>
</evidence>
<dbReference type="InterPro" id="IPR002220">
    <property type="entry name" value="DapA-like"/>
</dbReference>
<evidence type="ECO:0000256" key="8">
    <source>
        <dbReference type="ARBA" id="ARBA00023154"/>
    </source>
</evidence>
<comment type="catalytic activity">
    <reaction evidence="11 12">
        <text>L-aspartate 4-semialdehyde + pyruvate = (2S,4S)-4-hydroxy-2,3,4,5-tetrahydrodipicolinate + H2O + H(+)</text>
        <dbReference type="Rhea" id="RHEA:34171"/>
        <dbReference type="ChEBI" id="CHEBI:15361"/>
        <dbReference type="ChEBI" id="CHEBI:15377"/>
        <dbReference type="ChEBI" id="CHEBI:15378"/>
        <dbReference type="ChEBI" id="CHEBI:67139"/>
        <dbReference type="ChEBI" id="CHEBI:537519"/>
        <dbReference type="EC" id="4.3.3.7"/>
    </reaction>
</comment>
<evidence type="ECO:0000256" key="5">
    <source>
        <dbReference type="ARBA" id="ARBA00022490"/>
    </source>
</evidence>
<dbReference type="CDD" id="cd00408">
    <property type="entry name" value="DHDPS-like"/>
    <property type="match status" value="1"/>
</dbReference>
<comment type="caution">
    <text evidence="12">Lacks conserved residue(s) required for the propagation of feature annotation.</text>
</comment>